<accession>A0AAV7XA91</accession>
<keyword evidence="5" id="KW-1185">Reference proteome</keyword>
<name>A0AAV7XA91_9NEOP</name>
<keyword evidence="2 3" id="KW-0040">ANK repeat</keyword>
<comment type="caution">
    <text evidence="4">The sequence shown here is derived from an EMBL/GenBank/DDBJ whole genome shotgun (WGS) entry which is preliminary data.</text>
</comment>
<evidence type="ECO:0000256" key="3">
    <source>
        <dbReference type="PROSITE-ProRule" id="PRU00023"/>
    </source>
</evidence>
<dbReference type="Gene3D" id="1.25.40.20">
    <property type="entry name" value="Ankyrin repeat-containing domain"/>
    <property type="match status" value="2"/>
</dbReference>
<evidence type="ECO:0000313" key="4">
    <source>
        <dbReference type="EMBL" id="KAJ1521539.1"/>
    </source>
</evidence>
<keyword evidence="1" id="KW-0677">Repeat</keyword>
<dbReference type="GO" id="GO:0004842">
    <property type="term" value="F:ubiquitin-protein transferase activity"/>
    <property type="evidence" value="ECO:0007669"/>
    <property type="project" value="TreeGrafter"/>
</dbReference>
<sequence>MPEYEAVTSVAESCRSRDVVALRRCLAQGQAVDRRQDSGVTPLQICAAMGWIEAVPILLNHGADVHLACPLGWTALMQAVRNGHVAVAKMLLEAGARITDRNFHGWDVLSLAVTSQDQKMLTMVAHKAKALELGPALAIASQLGRLDAVMLLLKLKADINGQLPASGMTPLMLAASSGHRDVVKFLLRCGALADMTNSSHLTALDLTLMNGHNGVAAMLSNKTKSRLPPFTPTLTTPSSPIQTNPLSFEALSVPYHNHQQSFHPCQPSRHTPTTNPQVFKFPPSPTCVCPSGNRGPCIPPMLSPHQPISPCLAYPGSPHSCCTSPAFSPCPMVPPWMFTHDQRVHKMEPKFTAKFTVKGTNHLKSWWTKLKRRYNKKRTKKGIKVYVTFEENVAPADAQVEALLQSLNLKSLVPLMKSHEVGKRIYSCRLCITLGHSKGVPILPD</sequence>
<feature type="repeat" description="ANK" evidence="3">
    <location>
        <begin position="166"/>
        <end position="198"/>
    </location>
</feature>
<dbReference type="InterPro" id="IPR036770">
    <property type="entry name" value="Ankyrin_rpt-contain_sf"/>
</dbReference>
<dbReference type="InterPro" id="IPR002110">
    <property type="entry name" value="Ankyrin_rpt"/>
</dbReference>
<dbReference type="PROSITE" id="PS50088">
    <property type="entry name" value="ANK_REPEAT"/>
    <property type="match status" value="3"/>
</dbReference>
<dbReference type="PROSITE" id="PS50297">
    <property type="entry name" value="ANK_REP_REGION"/>
    <property type="match status" value="3"/>
</dbReference>
<protein>
    <submittedName>
        <fullName evidence="4">Uncharacterized protein</fullName>
    </submittedName>
</protein>
<dbReference type="GO" id="GO:0031436">
    <property type="term" value="C:BRCA1-BARD1 complex"/>
    <property type="evidence" value="ECO:0007669"/>
    <property type="project" value="TreeGrafter"/>
</dbReference>
<dbReference type="GO" id="GO:0085020">
    <property type="term" value="P:protein K6-linked ubiquitination"/>
    <property type="evidence" value="ECO:0007669"/>
    <property type="project" value="TreeGrafter"/>
</dbReference>
<dbReference type="AlphaFoldDB" id="A0AAV7XA91"/>
<proteinExistence type="predicted"/>
<dbReference type="SUPFAM" id="SSF48403">
    <property type="entry name" value="Ankyrin repeat"/>
    <property type="match status" value="1"/>
</dbReference>
<gene>
    <name evidence="4" type="ORF">ONE63_003198</name>
</gene>
<feature type="repeat" description="ANK" evidence="3">
    <location>
        <begin position="38"/>
        <end position="70"/>
    </location>
</feature>
<dbReference type="PANTHER" id="PTHR24171">
    <property type="entry name" value="ANKYRIN REPEAT DOMAIN-CONTAINING PROTEIN 39-RELATED"/>
    <property type="match status" value="1"/>
</dbReference>
<organism evidence="4 5">
    <name type="scientific">Megalurothrips usitatus</name>
    <name type="common">bean blossom thrips</name>
    <dbReference type="NCBI Taxonomy" id="439358"/>
    <lineage>
        <taxon>Eukaryota</taxon>
        <taxon>Metazoa</taxon>
        <taxon>Ecdysozoa</taxon>
        <taxon>Arthropoda</taxon>
        <taxon>Hexapoda</taxon>
        <taxon>Insecta</taxon>
        <taxon>Pterygota</taxon>
        <taxon>Neoptera</taxon>
        <taxon>Paraneoptera</taxon>
        <taxon>Thysanoptera</taxon>
        <taxon>Terebrantia</taxon>
        <taxon>Thripoidea</taxon>
        <taxon>Thripidae</taxon>
        <taxon>Megalurothrips</taxon>
    </lineage>
</organism>
<dbReference type="SMART" id="SM00248">
    <property type="entry name" value="ANK"/>
    <property type="match status" value="4"/>
</dbReference>
<evidence type="ECO:0000256" key="2">
    <source>
        <dbReference type="ARBA" id="ARBA00023043"/>
    </source>
</evidence>
<dbReference type="Proteomes" id="UP001075354">
    <property type="component" value="Chromosome 13"/>
</dbReference>
<evidence type="ECO:0000256" key="1">
    <source>
        <dbReference type="ARBA" id="ARBA00022737"/>
    </source>
</evidence>
<evidence type="ECO:0000313" key="5">
    <source>
        <dbReference type="Proteomes" id="UP001075354"/>
    </source>
</evidence>
<dbReference type="Pfam" id="PF12796">
    <property type="entry name" value="Ank_2"/>
    <property type="match status" value="2"/>
</dbReference>
<feature type="repeat" description="ANK" evidence="3">
    <location>
        <begin position="71"/>
        <end position="103"/>
    </location>
</feature>
<reference evidence="4" key="1">
    <citation type="submission" date="2022-12" db="EMBL/GenBank/DDBJ databases">
        <title>Chromosome-level genome assembly of the bean flower thrips Megalurothrips usitatus.</title>
        <authorList>
            <person name="Ma L."/>
            <person name="Liu Q."/>
            <person name="Li H."/>
            <person name="Cai W."/>
        </authorList>
    </citation>
    <scope>NUCLEOTIDE SEQUENCE</scope>
    <source>
        <strain evidence="4">Cailab_2022a</strain>
    </source>
</reference>
<dbReference type="GO" id="GO:0070531">
    <property type="term" value="C:BRCA1-A complex"/>
    <property type="evidence" value="ECO:0007669"/>
    <property type="project" value="TreeGrafter"/>
</dbReference>
<dbReference type="PANTHER" id="PTHR24171:SF8">
    <property type="entry name" value="BRCA1-ASSOCIATED RING DOMAIN PROTEIN 1"/>
    <property type="match status" value="1"/>
</dbReference>
<dbReference type="EMBL" id="JAPTSV010000013">
    <property type="protein sequence ID" value="KAJ1521539.1"/>
    <property type="molecule type" value="Genomic_DNA"/>
</dbReference>